<protein>
    <recommendedName>
        <fullName evidence="2">Regulatory protein YycH-like domain-containing protein</fullName>
    </recommendedName>
</protein>
<dbReference type="RefSeq" id="WP_075526479.1">
    <property type="nucleotide sequence ID" value="NZ_CP017560.1"/>
</dbReference>
<keyword evidence="4" id="KW-1185">Reference proteome</keyword>
<feature type="transmembrane region" description="Helical" evidence="1">
    <location>
        <begin position="9"/>
        <end position="26"/>
    </location>
</feature>
<dbReference type="KEGG" id="surl:BI350_01295"/>
<dbReference type="GO" id="GO:0016020">
    <property type="term" value="C:membrane"/>
    <property type="evidence" value="ECO:0007669"/>
    <property type="project" value="InterPro"/>
</dbReference>
<dbReference type="InterPro" id="IPR018604">
    <property type="entry name" value="YycI-like"/>
</dbReference>
<keyword evidence="1" id="KW-1133">Transmembrane helix</keyword>
<keyword evidence="1" id="KW-0812">Transmembrane</keyword>
<dbReference type="AlphaFoldDB" id="A0A1D8JCE0"/>
<accession>A0A1D8JCE0</accession>
<sequence>MDWNKTKTMFIVVFAILNVFLYSLYLNQYNEAQNVRVLGETSIEDSLKHDNISYGPLPEYPEEMSYVSADTAPFSKSELSKYKNQEFVISEETILYATLEEPYMIKNARGDYQFPDFLTNYVPYGEEYLLWEVVEENQFALFFQKVEEYPIYFNYNAMLIVYWDDKGNITHYEQQRFGEFDSFNKKKDILSPRDVINTLYSRDYLKKDSSVTSISLGYSTLITLTQTQVFAPTWRVRVELKDGEIEDHFVNAIEGKMVEFQQERNENVVE</sequence>
<dbReference type="EMBL" id="CP017560">
    <property type="protein sequence ID" value="AOV06376.1"/>
    <property type="molecule type" value="Genomic_DNA"/>
</dbReference>
<dbReference type="Pfam" id="PF09648">
    <property type="entry name" value="YycI"/>
    <property type="match status" value="1"/>
</dbReference>
<gene>
    <name evidence="3" type="ORF">BI350_01295</name>
</gene>
<evidence type="ECO:0000313" key="4">
    <source>
        <dbReference type="Proteomes" id="UP000185746"/>
    </source>
</evidence>
<feature type="domain" description="Regulatory protein YycH-like" evidence="2">
    <location>
        <begin position="40"/>
        <end position="253"/>
    </location>
</feature>
<keyword evidence="1" id="KW-0472">Membrane</keyword>
<proteinExistence type="predicted"/>
<evidence type="ECO:0000313" key="3">
    <source>
        <dbReference type="EMBL" id="AOV06376.1"/>
    </source>
</evidence>
<evidence type="ECO:0000259" key="2">
    <source>
        <dbReference type="Pfam" id="PF09648"/>
    </source>
</evidence>
<reference evidence="3 4" key="1">
    <citation type="submission" date="2016-09" db="EMBL/GenBank/DDBJ databases">
        <title>Complete genome sequence of the Lysinibacillus sphaericus LMG 22257, a specie of Bacillus with ureolytic activity that can effectively biodeposit calcium carbonate.</title>
        <authorList>
            <person name="Yan W."/>
        </authorList>
    </citation>
    <scope>NUCLEOTIDE SEQUENCE [LARGE SCALE GENOMIC DNA]</scope>
    <source>
        <strain evidence="3 4">LMG 22257</strain>
    </source>
</reference>
<evidence type="ECO:0000256" key="1">
    <source>
        <dbReference type="SAM" id="Phobius"/>
    </source>
</evidence>
<organism evidence="3 4">
    <name type="scientific">Sporosarcina ureilytica</name>
    <dbReference type="NCBI Taxonomy" id="298596"/>
    <lineage>
        <taxon>Bacteria</taxon>
        <taxon>Bacillati</taxon>
        <taxon>Bacillota</taxon>
        <taxon>Bacilli</taxon>
        <taxon>Bacillales</taxon>
        <taxon>Caryophanaceae</taxon>
        <taxon>Sporosarcina</taxon>
    </lineage>
</organism>
<dbReference type="Gene3D" id="2.40.128.690">
    <property type="entry name" value="YycH protein, domain 3-like"/>
    <property type="match status" value="1"/>
</dbReference>
<dbReference type="Proteomes" id="UP000185746">
    <property type="component" value="Chromosome"/>
</dbReference>
<name>A0A1D8JCE0_9BACL</name>